<dbReference type="AlphaFoldDB" id="A0A126QWH9"/>
<evidence type="ECO:0000313" key="2">
    <source>
        <dbReference type="EMBL" id="AMK14563.1"/>
    </source>
</evidence>
<evidence type="ECO:0000313" key="3">
    <source>
        <dbReference type="Proteomes" id="UP000066376"/>
    </source>
</evidence>
<keyword evidence="1" id="KW-0472">Membrane</keyword>
<feature type="transmembrane region" description="Helical" evidence="1">
    <location>
        <begin position="204"/>
        <end position="230"/>
    </location>
</feature>
<dbReference type="InterPro" id="IPR025098">
    <property type="entry name" value="DUF4013"/>
</dbReference>
<reference evidence="3" key="2">
    <citation type="submission" date="2016-02" db="EMBL/GenBank/DDBJ databases">
        <title>The draft genome sequence of the rumen methanogen Methanobrevibacter olleyae YLM1.</title>
        <authorList>
            <consortium name="New Zealand Agricultural Greenhouse Gas Research Centre/Pastoral Greenhouse Gas Research Consortium"/>
            <person name="Kelly W.J."/>
            <person name="Li D."/>
            <person name="Lambie S.C."/>
            <person name="Attwood G.T."/>
            <person name="Altermann E."/>
            <person name="Leahy S.C."/>
        </authorList>
    </citation>
    <scope>NUCLEOTIDE SEQUENCE [LARGE SCALE GENOMIC DNA]</scope>
    <source>
        <strain evidence="3">YLM1</strain>
    </source>
</reference>
<gene>
    <name evidence="2" type="ORF">YLM1_0003</name>
</gene>
<feature type="transmembrane region" description="Helical" evidence="1">
    <location>
        <begin position="78"/>
        <end position="99"/>
    </location>
</feature>
<accession>A0A126QWH9</accession>
<evidence type="ECO:0000256" key="1">
    <source>
        <dbReference type="SAM" id="Phobius"/>
    </source>
</evidence>
<dbReference type="Pfam" id="PF13197">
    <property type="entry name" value="DUF4013"/>
    <property type="match status" value="1"/>
</dbReference>
<organism evidence="2 3">
    <name type="scientific">Methanobrevibacter olleyae</name>
    <dbReference type="NCBI Taxonomy" id="294671"/>
    <lineage>
        <taxon>Archaea</taxon>
        <taxon>Methanobacteriati</taxon>
        <taxon>Methanobacteriota</taxon>
        <taxon>Methanomada group</taxon>
        <taxon>Methanobacteria</taxon>
        <taxon>Methanobacteriales</taxon>
        <taxon>Methanobacteriaceae</taxon>
        <taxon>Methanobrevibacter</taxon>
    </lineage>
</organism>
<protein>
    <recommendedName>
        <fullName evidence="4">DUF4013 domain-containing protein</fullName>
    </recommendedName>
</protein>
<dbReference type="EMBL" id="CP014265">
    <property type="protein sequence ID" value="AMK14563.1"/>
    <property type="molecule type" value="Genomic_DNA"/>
</dbReference>
<dbReference type="RefSeq" id="WP_067145080.1">
    <property type="nucleotide sequence ID" value="NZ_CP014265.1"/>
</dbReference>
<dbReference type="KEGG" id="mol:YLM1_0003"/>
<evidence type="ECO:0008006" key="4">
    <source>
        <dbReference type="Google" id="ProtNLM"/>
    </source>
</evidence>
<dbReference type="GeneID" id="28488300"/>
<proteinExistence type="predicted"/>
<keyword evidence="1" id="KW-0812">Transmembrane</keyword>
<dbReference type="Proteomes" id="UP000066376">
    <property type="component" value="Chromosome"/>
</dbReference>
<keyword evidence="1" id="KW-1133">Transmembrane helix</keyword>
<feature type="transmembrane region" description="Helical" evidence="1">
    <location>
        <begin position="20"/>
        <end position="40"/>
    </location>
</feature>
<sequence>MILDIYKDSLEYSAKDLKVLLILGVSYFLSFLLLPIFLLYGYSYRVTKISVEGMINGNDPLPEFDNLIDMFVDGIKVVLVYLVYLLIPFIIFLIFALVFSSIGGYAGSALMAIGSIAIGSIITVVAILFAYLMSMFGVANMANYDDSLSKAFDYKEIIEIIKSVGVARSLGTYLGLVIICCGIYVIVFLLIWFVFGFFGIFTGFLGFGMAAGGILIAGFMISYFVMLFIVGPYNMILQSRVCGLLYNLQ</sequence>
<dbReference type="STRING" id="294671.YLM1_0003"/>
<reference evidence="2 3" key="1">
    <citation type="journal article" date="2016" name="Genome Announc.">
        <title>Draft Genome Sequence of the Rumen Methanogen Methanobrevibacter olleyae YLM1.</title>
        <authorList>
            <person name="Kelly W.J."/>
            <person name="Li D."/>
            <person name="Lambie S.C."/>
            <person name="Cox F."/>
            <person name="Attwood G.T."/>
            <person name="Altermann E."/>
            <person name="Leahy S.C."/>
        </authorList>
    </citation>
    <scope>NUCLEOTIDE SEQUENCE [LARGE SCALE GENOMIC DNA]</scope>
    <source>
        <strain evidence="2 3">YLM1</strain>
    </source>
</reference>
<name>A0A126QWH9_METOL</name>
<keyword evidence="3" id="KW-1185">Reference proteome</keyword>
<feature type="transmembrane region" description="Helical" evidence="1">
    <location>
        <begin position="173"/>
        <end position="198"/>
    </location>
</feature>
<dbReference type="PATRIC" id="fig|294671.3.peg.3"/>
<feature type="transmembrane region" description="Helical" evidence="1">
    <location>
        <begin position="105"/>
        <end position="132"/>
    </location>
</feature>